<dbReference type="Proteomes" id="UP001165283">
    <property type="component" value="Unassembled WGS sequence"/>
</dbReference>
<dbReference type="Gene3D" id="1.10.10.1320">
    <property type="entry name" value="Anti-sigma factor, zinc-finger domain"/>
    <property type="match status" value="1"/>
</dbReference>
<dbReference type="InterPro" id="IPR041916">
    <property type="entry name" value="Anti_sigma_zinc_sf"/>
</dbReference>
<keyword evidence="5" id="KW-1185">Reference proteome</keyword>
<evidence type="ECO:0000256" key="1">
    <source>
        <dbReference type="ARBA" id="ARBA00023015"/>
    </source>
</evidence>
<dbReference type="RefSeq" id="WP_252441195.1">
    <property type="nucleotide sequence ID" value="NZ_JAGSOV010000044.1"/>
</dbReference>
<proteinExistence type="predicted"/>
<evidence type="ECO:0000313" key="4">
    <source>
        <dbReference type="EMBL" id="MCO1657544.1"/>
    </source>
</evidence>
<name>A0ABT1A446_9PSEU</name>
<keyword evidence="2" id="KW-0804">Transcription</keyword>
<gene>
    <name evidence="4" type="ORF">KDL28_21020</name>
</gene>
<comment type="caution">
    <text evidence="4">The sequence shown here is derived from an EMBL/GenBank/DDBJ whole genome shotgun (WGS) entry which is preliminary data.</text>
</comment>
<dbReference type="EMBL" id="JAGSOV010000044">
    <property type="protein sequence ID" value="MCO1657544.1"/>
    <property type="molecule type" value="Genomic_DNA"/>
</dbReference>
<evidence type="ECO:0000256" key="3">
    <source>
        <dbReference type="SAM" id="MobiDB-lite"/>
    </source>
</evidence>
<accession>A0ABT1A446</accession>
<sequence>MSEGRWRITVTAPDWGEDHLTLDAIVAFVDDELDAGPRERATRHAASCRECAAEVVAQTQARVALRTAAGPQLPSSLLSSLRSIPQHADLPAAPADLALSEDGQFVTRARPERPERAAIRTRSTALSAQRATPPAAQTDVVEPAEHVAPAGLDRRTAADHGRRRPVPRGIRLGTGVAVSGLALGALAFGAGGTASSSTPAPPTERGVLGGSVLGPGVVDARLRFGSQSSRGEATLDGRGEVPDGPAALRAIW</sequence>
<reference evidence="4" key="1">
    <citation type="submission" date="2021-04" db="EMBL/GenBank/DDBJ databases">
        <title>Pseudonocardia sp. nov., isolated from sandy soil of mangrove forest.</title>
        <authorList>
            <person name="Zan Z."/>
            <person name="Huang R."/>
            <person name="Liu W."/>
        </authorList>
    </citation>
    <scope>NUCLEOTIDE SEQUENCE</scope>
    <source>
        <strain evidence="4">S2-4</strain>
    </source>
</reference>
<keyword evidence="1" id="KW-0805">Transcription regulation</keyword>
<organism evidence="4 5">
    <name type="scientific">Pseudonocardia humida</name>
    <dbReference type="NCBI Taxonomy" id="2800819"/>
    <lineage>
        <taxon>Bacteria</taxon>
        <taxon>Bacillati</taxon>
        <taxon>Actinomycetota</taxon>
        <taxon>Actinomycetes</taxon>
        <taxon>Pseudonocardiales</taxon>
        <taxon>Pseudonocardiaceae</taxon>
        <taxon>Pseudonocardia</taxon>
    </lineage>
</organism>
<protein>
    <submittedName>
        <fullName evidence="4">Zf-HC2 domain-containing protein</fullName>
    </submittedName>
</protein>
<evidence type="ECO:0000256" key="2">
    <source>
        <dbReference type="ARBA" id="ARBA00023163"/>
    </source>
</evidence>
<feature type="region of interest" description="Disordered" evidence="3">
    <location>
        <begin position="110"/>
        <end position="141"/>
    </location>
</feature>
<evidence type="ECO:0000313" key="5">
    <source>
        <dbReference type="Proteomes" id="UP001165283"/>
    </source>
</evidence>